<protein>
    <submittedName>
        <fullName evidence="3">Toluene efflux pump outer membrane protein TtgF</fullName>
    </submittedName>
</protein>
<gene>
    <name evidence="3" type="primary">ttgF</name>
    <name evidence="3" type="ORF">AW09_001760</name>
</gene>
<comment type="subcellular location">
    <subcellularLocation>
        <location evidence="2">Cell membrane</location>
        <topology evidence="2">Lipid-anchor</topology>
    </subcellularLocation>
</comment>
<sequence length="492" mass="50830">MNALSVDRRTAVAHPLRGPTLVGSLLLLCACTSVPPQDSALLPFAVPNAWSSATEARVTNASSSLAQWWLRFDDPLLGSLVVQALAANTSVRGAQAALRQARALRDVAAAALWPTLGSAALAQRSKSGGNPAVNNFRAGFDASWELDIFGANHSALDASDATVQASAASLGDVQVSIAAEVALDYITLRGAQAQLAIAADNLDSQLATLQISQWRLRAGLTGSLESEQALSLAEQTRARLPALRSGVEQLAHALAVLTGQPPAALASVLAAPTAVPQPSNELILSIPSETLRQRPDVRAAEYQVTTAAARVAQADAALLPNFQLGGSLGLSALTLGALGSGTSVVSVLLASVSLPVFDGGALRAQVRAQQAVLDAARSAYEATVLAALKDVEDALVGLRANRERLTYLQRAAAAAGNAALLARQRYASGLIDFQTVLDTQRTQLAAQDSVASTGTLLAADHVRLYKALGGGWRAADQDAPPVPLADTPRSAQ</sequence>
<dbReference type="Gene3D" id="2.20.200.10">
    <property type="entry name" value="Outer membrane efflux proteins (OEP)"/>
    <property type="match status" value="1"/>
</dbReference>
<keyword evidence="2" id="KW-0472">Membrane</keyword>
<dbReference type="AlphaFoldDB" id="A0A080LWA8"/>
<dbReference type="NCBIfam" id="TIGR01845">
    <property type="entry name" value="outer_NodT"/>
    <property type="match status" value="1"/>
</dbReference>
<reference evidence="3 4" key="1">
    <citation type="submission" date="2014-02" db="EMBL/GenBank/DDBJ databases">
        <title>Expanding our view of genomic diversity in Candidatus Accumulibacter clades.</title>
        <authorList>
            <person name="Skennerton C.T."/>
            <person name="Barr J.J."/>
            <person name="Slater F.R."/>
            <person name="Bond P.L."/>
            <person name="Tyson G.W."/>
        </authorList>
    </citation>
    <scope>NUCLEOTIDE SEQUENCE [LARGE SCALE GENOMIC DNA]</scope>
    <source>
        <strain evidence="4">BA-91</strain>
    </source>
</reference>
<comment type="similarity">
    <text evidence="1 2">Belongs to the outer membrane factor (OMF) (TC 1.B.17) family.</text>
</comment>
<evidence type="ECO:0000256" key="1">
    <source>
        <dbReference type="ARBA" id="ARBA00007613"/>
    </source>
</evidence>
<evidence type="ECO:0000313" key="4">
    <source>
        <dbReference type="Proteomes" id="UP000020077"/>
    </source>
</evidence>
<dbReference type="GO" id="GO:0005886">
    <property type="term" value="C:plasma membrane"/>
    <property type="evidence" value="ECO:0007669"/>
    <property type="project" value="UniProtKB-SubCell"/>
</dbReference>
<dbReference type="PANTHER" id="PTHR30203">
    <property type="entry name" value="OUTER MEMBRANE CATION EFFLUX PROTEIN"/>
    <property type="match status" value="1"/>
</dbReference>
<dbReference type="PANTHER" id="PTHR30203:SF25">
    <property type="entry name" value="OUTER MEMBRANE PROTEIN-RELATED"/>
    <property type="match status" value="1"/>
</dbReference>
<dbReference type="InterPro" id="IPR003423">
    <property type="entry name" value="OMP_efflux"/>
</dbReference>
<dbReference type="Pfam" id="PF02321">
    <property type="entry name" value="OEP"/>
    <property type="match status" value="2"/>
</dbReference>
<proteinExistence type="inferred from homology"/>
<dbReference type="SUPFAM" id="SSF56954">
    <property type="entry name" value="Outer membrane efflux proteins (OEP)"/>
    <property type="match status" value="1"/>
</dbReference>
<dbReference type="Proteomes" id="UP000020077">
    <property type="component" value="Unassembled WGS sequence"/>
</dbReference>
<comment type="caution">
    <text evidence="3">The sequence shown here is derived from an EMBL/GenBank/DDBJ whole genome shotgun (WGS) entry which is preliminary data.</text>
</comment>
<evidence type="ECO:0000256" key="2">
    <source>
        <dbReference type="RuleBase" id="RU362097"/>
    </source>
</evidence>
<evidence type="ECO:0000313" key="3">
    <source>
        <dbReference type="EMBL" id="KFB73037.1"/>
    </source>
</evidence>
<keyword evidence="2" id="KW-0449">Lipoprotein</keyword>
<accession>A0A080LWA8</accession>
<keyword evidence="2" id="KW-1134">Transmembrane beta strand</keyword>
<organism evidence="3 4">
    <name type="scientific">Candidatus Accumulibacter phosphatis</name>
    <dbReference type="NCBI Taxonomy" id="327160"/>
    <lineage>
        <taxon>Bacteria</taxon>
        <taxon>Pseudomonadati</taxon>
        <taxon>Pseudomonadota</taxon>
        <taxon>Betaproteobacteria</taxon>
        <taxon>Candidatus Accumulibacter</taxon>
    </lineage>
</organism>
<dbReference type="GO" id="GO:0015562">
    <property type="term" value="F:efflux transmembrane transporter activity"/>
    <property type="evidence" value="ECO:0007669"/>
    <property type="project" value="InterPro"/>
</dbReference>
<dbReference type="EMBL" id="JDVG02000298">
    <property type="protein sequence ID" value="KFB73037.1"/>
    <property type="molecule type" value="Genomic_DNA"/>
</dbReference>
<name>A0A080LWA8_9PROT</name>
<dbReference type="Gene3D" id="1.20.1600.10">
    <property type="entry name" value="Outer membrane efflux proteins (OEP)"/>
    <property type="match status" value="1"/>
</dbReference>
<keyword evidence="2" id="KW-0812">Transmembrane</keyword>
<keyword evidence="2" id="KW-0564">Palmitate</keyword>
<dbReference type="InterPro" id="IPR010131">
    <property type="entry name" value="MdtP/NodT-like"/>
</dbReference>